<dbReference type="AlphaFoldDB" id="A0A518DVL8"/>
<feature type="domain" description="Ferritin/DPS" evidence="3">
    <location>
        <begin position="26"/>
        <end position="161"/>
    </location>
</feature>
<name>A0A518DVL8_9BACT</name>
<dbReference type="InterPro" id="IPR012347">
    <property type="entry name" value="Ferritin-like"/>
</dbReference>
<evidence type="ECO:0000256" key="2">
    <source>
        <dbReference type="RuleBase" id="RU003875"/>
    </source>
</evidence>
<dbReference type="EMBL" id="CP036433">
    <property type="protein sequence ID" value="QDU95882.1"/>
    <property type="molecule type" value="Genomic_DNA"/>
</dbReference>
<protein>
    <submittedName>
        <fullName evidence="4">Fine tangled pili major subunit</fullName>
    </submittedName>
</protein>
<dbReference type="OrthoDB" id="9797023at2"/>
<dbReference type="GO" id="GO:0016722">
    <property type="term" value="F:oxidoreductase activity, acting on metal ions"/>
    <property type="evidence" value="ECO:0007669"/>
    <property type="project" value="InterPro"/>
</dbReference>
<dbReference type="PROSITE" id="PS00818">
    <property type="entry name" value="DPS_1"/>
    <property type="match status" value="1"/>
</dbReference>
<dbReference type="Pfam" id="PF00210">
    <property type="entry name" value="Ferritin"/>
    <property type="match status" value="1"/>
</dbReference>
<sequence>MSKEKTSLGFKRSILAQSQQEKTTQTLQQTLFDLVDLALQGKQAHWNVVGAHFRSVHLQLDEIIDSLREASDEVAERIATLGVSPEGRSAAVAEHTRLEAYPAGGQSTAATVSNFADRLASTIQGLRQAIETVGELDPISEDLLIGVSASLEKHLWMLQAQED</sequence>
<comment type="similarity">
    <text evidence="1 2">Belongs to the Dps family.</text>
</comment>
<dbReference type="RefSeq" id="WP_145054568.1">
    <property type="nucleotide sequence ID" value="NZ_CP036433.1"/>
</dbReference>
<organism evidence="4 5">
    <name type="scientific">Lignipirellula cremea</name>
    <dbReference type="NCBI Taxonomy" id="2528010"/>
    <lineage>
        <taxon>Bacteria</taxon>
        <taxon>Pseudomonadati</taxon>
        <taxon>Planctomycetota</taxon>
        <taxon>Planctomycetia</taxon>
        <taxon>Pirellulales</taxon>
        <taxon>Pirellulaceae</taxon>
        <taxon>Lignipirellula</taxon>
    </lineage>
</organism>
<dbReference type="PRINTS" id="PR01346">
    <property type="entry name" value="HELNAPAPROT"/>
</dbReference>
<dbReference type="SUPFAM" id="SSF47240">
    <property type="entry name" value="Ferritin-like"/>
    <property type="match status" value="1"/>
</dbReference>
<evidence type="ECO:0000313" key="5">
    <source>
        <dbReference type="Proteomes" id="UP000317648"/>
    </source>
</evidence>
<dbReference type="InterPro" id="IPR002177">
    <property type="entry name" value="DPS_DNA-bd"/>
</dbReference>
<dbReference type="CDD" id="cd01043">
    <property type="entry name" value="DPS"/>
    <property type="match status" value="1"/>
</dbReference>
<evidence type="ECO:0000313" key="4">
    <source>
        <dbReference type="EMBL" id="QDU95882.1"/>
    </source>
</evidence>
<evidence type="ECO:0000256" key="1">
    <source>
        <dbReference type="ARBA" id="ARBA00009497"/>
    </source>
</evidence>
<proteinExistence type="inferred from homology"/>
<evidence type="ECO:0000259" key="3">
    <source>
        <dbReference type="Pfam" id="PF00210"/>
    </source>
</evidence>
<dbReference type="InterPro" id="IPR023188">
    <property type="entry name" value="DPS_DNA-bd_CS"/>
</dbReference>
<keyword evidence="5" id="KW-1185">Reference proteome</keyword>
<dbReference type="KEGG" id="lcre:Pla8534_37010"/>
<dbReference type="PANTHER" id="PTHR42932:SF2">
    <property type="entry name" value="DNA PROTECTION DURING STARVATION PROTEIN 1"/>
    <property type="match status" value="1"/>
</dbReference>
<gene>
    <name evidence="4" type="primary">ftpA</name>
    <name evidence="4" type="ORF">Pla8534_37010</name>
</gene>
<reference evidence="4 5" key="1">
    <citation type="submission" date="2019-02" db="EMBL/GenBank/DDBJ databases">
        <title>Deep-cultivation of Planctomycetes and their phenomic and genomic characterization uncovers novel biology.</title>
        <authorList>
            <person name="Wiegand S."/>
            <person name="Jogler M."/>
            <person name="Boedeker C."/>
            <person name="Pinto D."/>
            <person name="Vollmers J."/>
            <person name="Rivas-Marin E."/>
            <person name="Kohn T."/>
            <person name="Peeters S.H."/>
            <person name="Heuer A."/>
            <person name="Rast P."/>
            <person name="Oberbeckmann S."/>
            <person name="Bunk B."/>
            <person name="Jeske O."/>
            <person name="Meyerdierks A."/>
            <person name="Storesund J.E."/>
            <person name="Kallscheuer N."/>
            <person name="Luecker S."/>
            <person name="Lage O.M."/>
            <person name="Pohl T."/>
            <person name="Merkel B.J."/>
            <person name="Hornburger P."/>
            <person name="Mueller R.-W."/>
            <person name="Bruemmer F."/>
            <person name="Labrenz M."/>
            <person name="Spormann A.M."/>
            <person name="Op den Camp H."/>
            <person name="Overmann J."/>
            <person name="Amann R."/>
            <person name="Jetten M.S.M."/>
            <person name="Mascher T."/>
            <person name="Medema M.H."/>
            <person name="Devos D.P."/>
            <person name="Kaster A.-K."/>
            <person name="Ovreas L."/>
            <person name="Rohde M."/>
            <person name="Galperin M.Y."/>
            <person name="Jogler C."/>
        </authorList>
    </citation>
    <scope>NUCLEOTIDE SEQUENCE [LARGE SCALE GENOMIC DNA]</scope>
    <source>
        <strain evidence="4 5">Pla85_3_4</strain>
    </source>
</reference>
<dbReference type="NCBIfam" id="NF006975">
    <property type="entry name" value="PRK09448.1"/>
    <property type="match status" value="1"/>
</dbReference>
<dbReference type="Gene3D" id="1.20.1260.10">
    <property type="match status" value="1"/>
</dbReference>
<dbReference type="Proteomes" id="UP000317648">
    <property type="component" value="Chromosome"/>
</dbReference>
<accession>A0A518DVL8</accession>
<dbReference type="InterPro" id="IPR008331">
    <property type="entry name" value="Ferritin_DPS_dom"/>
</dbReference>
<dbReference type="PANTHER" id="PTHR42932">
    <property type="entry name" value="GENERAL STRESS PROTEIN 20U"/>
    <property type="match status" value="1"/>
</dbReference>
<dbReference type="PIRSF" id="PIRSF005900">
    <property type="entry name" value="Dps"/>
    <property type="match status" value="1"/>
</dbReference>
<dbReference type="GO" id="GO:0008199">
    <property type="term" value="F:ferric iron binding"/>
    <property type="evidence" value="ECO:0007669"/>
    <property type="project" value="InterPro"/>
</dbReference>
<dbReference type="InterPro" id="IPR009078">
    <property type="entry name" value="Ferritin-like_SF"/>
</dbReference>